<keyword evidence="3" id="KW-1185">Reference proteome</keyword>
<evidence type="ECO:0000313" key="2">
    <source>
        <dbReference type="EMBL" id="MDI3236401.1"/>
    </source>
</evidence>
<dbReference type="Proteomes" id="UP001243286">
    <property type="component" value="Unassembled WGS sequence"/>
</dbReference>
<gene>
    <name evidence="2" type="ORF">QK289_15405</name>
</gene>
<dbReference type="Gene3D" id="2.130.10.10">
    <property type="entry name" value="YVTN repeat-like/Quinoprotein amine dehydrogenase"/>
    <property type="match status" value="1"/>
</dbReference>
<protein>
    <submittedName>
        <fullName evidence="2">WD40 repeat domain-containing protein</fullName>
    </submittedName>
</protein>
<dbReference type="InterPro" id="IPR011044">
    <property type="entry name" value="Quino_amine_DH_bsu"/>
</dbReference>
<feature type="chain" id="PRO_5047334574" evidence="1">
    <location>
        <begin position="24"/>
        <end position="577"/>
    </location>
</feature>
<proteinExistence type="predicted"/>
<name>A0ABT6R638_9BACL</name>
<evidence type="ECO:0000313" key="3">
    <source>
        <dbReference type="Proteomes" id="UP001243286"/>
    </source>
</evidence>
<reference evidence="2 3" key="1">
    <citation type="submission" date="2023-04" db="EMBL/GenBank/DDBJ databases">
        <title>Antarctic isolates genomes.</title>
        <authorList>
            <person name="Dimov S.G."/>
        </authorList>
    </citation>
    <scope>NUCLEOTIDE SEQUENCE [LARGE SCALE GENOMIC DNA]</scope>
    <source>
        <strain evidence="2 3">AL19</strain>
    </source>
</reference>
<organism evidence="2 3">
    <name type="scientific">Exiguobacterium antarcticum</name>
    <dbReference type="NCBI Taxonomy" id="132920"/>
    <lineage>
        <taxon>Bacteria</taxon>
        <taxon>Bacillati</taxon>
        <taxon>Bacillota</taxon>
        <taxon>Bacilli</taxon>
        <taxon>Bacillales</taxon>
        <taxon>Bacillales Family XII. Incertae Sedis</taxon>
        <taxon>Exiguobacterium</taxon>
    </lineage>
</organism>
<dbReference type="EMBL" id="JASBQV010000039">
    <property type="protein sequence ID" value="MDI3236401.1"/>
    <property type="molecule type" value="Genomic_DNA"/>
</dbReference>
<dbReference type="RefSeq" id="WP_282357409.1">
    <property type="nucleotide sequence ID" value="NZ_JASBQV010000039.1"/>
</dbReference>
<dbReference type="InterPro" id="IPR015943">
    <property type="entry name" value="WD40/YVTN_repeat-like_dom_sf"/>
</dbReference>
<dbReference type="SUPFAM" id="SSF50969">
    <property type="entry name" value="YVTN repeat-like/Quinoprotein amine dehydrogenase"/>
    <property type="match status" value="1"/>
</dbReference>
<dbReference type="Gene3D" id="2.60.40.1080">
    <property type="match status" value="1"/>
</dbReference>
<keyword evidence="1" id="KW-0732">Signal</keyword>
<comment type="caution">
    <text evidence="2">The sequence shown here is derived from an EMBL/GenBank/DDBJ whole genome shotgun (WGS) entry which is preliminary data.</text>
</comment>
<sequence>MKKTIVGLSTLLIVGMGAGNVEAIVDLPNTTSFSSNGQHKLIPGKNLVWTKIESNKIALIDLDNGEKIQTIEPTQYYSNIDYAISDDQKMIAIIDDSEIKIYNEFAEMVQQIDAFNYKEETLKDFYDLEFLPKSHTLIGLTNEYSNGKLFGYDIDKESITFSRGTSHFGEILISDDKIAVINSEDAYFYGYDGSYKTVIHPEDGKIEAFDFSRDGLLALGESESRQLKVYDGKQNFKKLHTSTSFLTNNTDEFNDIDIDESGQFIAATYYGYPDKFSMFERSGKKVFTTLDESSAVSSYSTVKLTKDAKKILLSMNSGETGVFDGRNIVKRPVAINILKEHQEVTMGTSEALSIEITQADGKKVKVTDGVKWATNAPTKAYLKSNQLVGKSVGTYTLKATYEGFTTSVTGKVVAPPKLSSLKDVPWLQRHRQGILTNKAFEGTVAPNSSYKKISGTAGKFYVPNTSRVWNGKWKGSTLYSRYASYNGNGTDQIDMLAMLPSLEKRTLTKTEVKEAFGKATATYTYKTPTTYYVDKSKKNFAKYTVKSASVYHLNGQELYIAFDKNDYVRFLALSPLD</sequence>
<accession>A0ABT6R638</accession>
<feature type="signal peptide" evidence="1">
    <location>
        <begin position="1"/>
        <end position="23"/>
    </location>
</feature>
<evidence type="ECO:0000256" key="1">
    <source>
        <dbReference type="SAM" id="SignalP"/>
    </source>
</evidence>